<dbReference type="AlphaFoldDB" id="A0A8J3JV68"/>
<feature type="binding site" evidence="9">
    <location>
        <begin position="130"/>
        <end position="136"/>
    </location>
    <ligand>
        <name>ATP</name>
        <dbReference type="ChEBI" id="CHEBI:30616"/>
    </ligand>
</feature>
<feature type="domain" description="Mur ligase C-terminal" evidence="11">
    <location>
        <begin position="343"/>
        <end position="460"/>
    </location>
</feature>
<sequence length="499" mass="53567">MRAQPNTFHWRSPTRRPFTVLGLGRSGIAAANALAGVGASVRAHDESDRPEVHDRVGRELLPSIEVALGEFPPPREGEVYVVSPGYVADSPRYLELATSGYPVVDETEIFYHLMRDRFPERPCRIVGITGTNGKTTTTSLISHLLRSAGTDVVTGGNIGVPLCSQLDRLTPDTVVVVELSEIHLLGGVDFHCDVAVITNVDYDHVIGLPIFGGVAAAYHECKWTITDNLTPADTLVYSEDCPITARMVASRPLPCRSEPTSVHGRGRTGWYLDGHGYRRTGDVANRYVARRSDVSALAVGEETVLLGEHNHSNVLLALAAVTALGTPAAGLPEGLRSFRSPAHRINLMTGTPHGMVVIDDSKATNPHSVLAALRVVRDAYPSDRIVWVGGGQRDQAPKDELAQALPGLAAVAVLVGESADEFDALLRDRMPTVVTDSMRQAARSCLDELRDEPGVVLFSPAAKSFDMFTDYAHRAAEFRAAVGQALAERQASAPGPADG</sequence>
<keyword evidence="14" id="KW-1185">Reference proteome</keyword>
<evidence type="ECO:0000256" key="1">
    <source>
        <dbReference type="ARBA" id="ARBA00004496"/>
    </source>
</evidence>
<dbReference type="UniPathway" id="UPA00219"/>
<keyword evidence="6 9" id="KW-0547">Nucleotide-binding</keyword>
<comment type="pathway">
    <text evidence="2 9 10">Cell wall biogenesis; peptidoglycan biosynthesis.</text>
</comment>
<dbReference type="RefSeq" id="WP_191839522.1">
    <property type="nucleotide sequence ID" value="NZ_BAAALB010000007.1"/>
</dbReference>
<evidence type="ECO:0000313" key="14">
    <source>
        <dbReference type="Proteomes" id="UP000619293"/>
    </source>
</evidence>
<comment type="catalytic activity">
    <reaction evidence="9 10">
        <text>UDP-N-acetyl-alpha-D-muramoyl-L-alanine + D-glutamate + ATP = UDP-N-acetyl-alpha-D-muramoyl-L-alanyl-D-glutamate + ADP + phosphate + H(+)</text>
        <dbReference type="Rhea" id="RHEA:16429"/>
        <dbReference type="ChEBI" id="CHEBI:15378"/>
        <dbReference type="ChEBI" id="CHEBI:29986"/>
        <dbReference type="ChEBI" id="CHEBI:30616"/>
        <dbReference type="ChEBI" id="CHEBI:43474"/>
        <dbReference type="ChEBI" id="CHEBI:83898"/>
        <dbReference type="ChEBI" id="CHEBI:83900"/>
        <dbReference type="ChEBI" id="CHEBI:456216"/>
        <dbReference type="EC" id="6.3.2.9"/>
    </reaction>
</comment>
<name>A0A8J3JV68_9ACTN</name>
<dbReference type="GO" id="GO:0008764">
    <property type="term" value="F:UDP-N-acetylmuramoylalanine-D-glutamate ligase activity"/>
    <property type="evidence" value="ECO:0007669"/>
    <property type="project" value="UniProtKB-UniRule"/>
</dbReference>
<evidence type="ECO:0000259" key="12">
    <source>
        <dbReference type="Pfam" id="PF08245"/>
    </source>
</evidence>
<dbReference type="SUPFAM" id="SSF53244">
    <property type="entry name" value="MurD-like peptide ligases, peptide-binding domain"/>
    <property type="match status" value="1"/>
</dbReference>
<dbReference type="GO" id="GO:0005737">
    <property type="term" value="C:cytoplasm"/>
    <property type="evidence" value="ECO:0007669"/>
    <property type="project" value="UniProtKB-SubCell"/>
</dbReference>
<keyword evidence="3 9" id="KW-0963">Cytoplasm</keyword>
<dbReference type="Gene3D" id="3.40.50.720">
    <property type="entry name" value="NAD(P)-binding Rossmann-like Domain"/>
    <property type="match status" value="1"/>
</dbReference>
<dbReference type="Pfam" id="PF08245">
    <property type="entry name" value="Mur_ligase_M"/>
    <property type="match status" value="1"/>
</dbReference>
<dbReference type="InterPro" id="IPR018109">
    <property type="entry name" value="Folylpolyglutamate_synth_CS"/>
</dbReference>
<dbReference type="InterPro" id="IPR036615">
    <property type="entry name" value="Mur_ligase_C_dom_sf"/>
</dbReference>
<dbReference type="GO" id="GO:0008360">
    <property type="term" value="P:regulation of cell shape"/>
    <property type="evidence" value="ECO:0007669"/>
    <property type="project" value="UniProtKB-KW"/>
</dbReference>
<evidence type="ECO:0000256" key="2">
    <source>
        <dbReference type="ARBA" id="ARBA00004752"/>
    </source>
</evidence>
<dbReference type="EMBL" id="BONG01000005">
    <property type="protein sequence ID" value="GIF87661.1"/>
    <property type="molecule type" value="Genomic_DNA"/>
</dbReference>
<dbReference type="NCBIfam" id="TIGR01087">
    <property type="entry name" value="murD"/>
    <property type="match status" value="1"/>
</dbReference>
<feature type="domain" description="Mur ligase central" evidence="12">
    <location>
        <begin position="128"/>
        <end position="321"/>
    </location>
</feature>
<dbReference type="GO" id="GO:0009252">
    <property type="term" value="P:peptidoglycan biosynthetic process"/>
    <property type="evidence" value="ECO:0007669"/>
    <property type="project" value="UniProtKB-UniRule"/>
</dbReference>
<reference evidence="13 14" key="1">
    <citation type="submission" date="2021-01" db="EMBL/GenBank/DDBJ databases">
        <title>Whole genome shotgun sequence of Catellatospora chokoriensis NBRC 107358.</title>
        <authorList>
            <person name="Komaki H."/>
            <person name="Tamura T."/>
        </authorList>
    </citation>
    <scope>NUCLEOTIDE SEQUENCE [LARGE SCALE GENOMIC DNA]</scope>
    <source>
        <strain evidence="13 14">NBRC 107358</strain>
    </source>
</reference>
<dbReference type="Gene3D" id="3.90.190.20">
    <property type="entry name" value="Mur ligase, C-terminal domain"/>
    <property type="match status" value="1"/>
</dbReference>
<keyword evidence="9 10" id="KW-0573">Peptidoglycan synthesis</keyword>
<keyword evidence="8 9" id="KW-0131">Cell cycle</keyword>
<keyword evidence="5 9" id="KW-0132">Cell division</keyword>
<dbReference type="HAMAP" id="MF_00639">
    <property type="entry name" value="MurD"/>
    <property type="match status" value="1"/>
</dbReference>
<dbReference type="Pfam" id="PF02875">
    <property type="entry name" value="Mur_ligase_C"/>
    <property type="match status" value="1"/>
</dbReference>
<keyword evidence="7 9" id="KW-0067">ATP-binding</keyword>
<dbReference type="InterPro" id="IPR004101">
    <property type="entry name" value="Mur_ligase_C"/>
</dbReference>
<evidence type="ECO:0000259" key="11">
    <source>
        <dbReference type="Pfam" id="PF02875"/>
    </source>
</evidence>
<organism evidence="13 14">
    <name type="scientific">Catellatospora chokoriensis</name>
    <dbReference type="NCBI Taxonomy" id="310353"/>
    <lineage>
        <taxon>Bacteria</taxon>
        <taxon>Bacillati</taxon>
        <taxon>Actinomycetota</taxon>
        <taxon>Actinomycetes</taxon>
        <taxon>Micromonosporales</taxon>
        <taxon>Micromonosporaceae</taxon>
        <taxon>Catellatospora</taxon>
    </lineage>
</organism>
<evidence type="ECO:0000256" key="4">
    <source>
        <dbReference type="ARBA" id="ARBA00022598"/>
    </source>
</evidence>
<keyword evidence="9 10" id="KW-0961">Cell wall biogenesis/degradation</keyword>
<dbReference type="SUPFAM" id="SSF51984">
    <property type="entry name" value="MurCD N-terminal domain"/>
    <property type="match status" value="1"/>
</dbReference>
<dbReference type="SUPFAM" id="SSF53623">
    <property type="entry name" value="MurD-like peptide ligases, catalytic domain"/>
    <property type="match status" value="1"/>
</dbReference>
<comment type="function">
    <text evidence="9 10">Cell wall formation. Catalyzes the addition of glutamate to the nucleotide precursor UDP-N-acetylmuramoyl-L-alanine (UMA).</text>
</comment>
<dbReference type="EC" id="6.3.2.9" evidence="9 10"/>
<dbReference type="GO" id="GO:0004326">
    <property type="term" value="F:tetrahydrofolylpolyglutamate synthase activity"/>
    <property type="evidence" value="ECO:0007669"/>
    <property type="project" value="InterPro"/>
</dbReference>
<evidence type="ECO:0000256" key="9">
    <source>
        <dbReference type="HAMAP-Rule" id="MF_00639"/>
    </source>
</evidence>
<evidence type="ECO:0000256" key="7">
    <source>
        <dbReference type="ARBA" id="ARBA00022840"/>
    </source>
</evidence>
<dbReference type="InterPro" id="IPR036565">
    <property type="entry name" value="Mur-like_cat_sf"/>
</dbReference>
<evidence type="ECO:0000313" key="13">
    <source>
        <dbReference type="EMBL" id="GIF87661.1"/>
    </source>
</evidence>
<accession>A0A8J3JV68</accession>
<dbReference type="PROSITE" id="PS01011">
    <property type="entry name" value="FOLYLPOLYGLU_SYNT_1"/>
    <property type="match status" value="1"/>
</dbReference>
<dbReference type="GO" id="GO:0071555">
    <property type="term" value="P:cell wall organization"/>
    <property type="evidence" value="ECO:0007669"/>
    <property type="project" value="UniProtKB-KW"/>
</dbReference>
<evidence type="ECO:0000256" key="10">
    <source>
        <dbReference type="RuleBase" id="RU003664"/>
    </source>
</evidence>
<evidence type="ECO:0000256" key="5">
    <source>
        <dbReference type="ARBA" id="ARBA00022618"/>
    </source>
</evidence>
<dbReference type="Gene3D" id="3.40.1190.10">
    <property type="entry name" value="Mur-like, catalytic domain"/>
    <property type="match status" value="1"/>
</dbReference>
<evidence type="ECO:0000256" key="6">
    <source>
        <dbReference type="ARBA" id="ARBA00022741"/>
    </source>
</evidence>
<keyword evidence="4 9" id="KW-0436">Ligase</keyword>
<dbReference type="GO" id="GO:0005524">
    <property type="term" value="F:ATP binding"/>
    <property type="evidence" value="ECO:0007669"/>
    <property type="project" value="UniProtKB-UniRule"/>
</dbReference>
<dbReference type="PANTHER" id="PTHR43692:SF1">
    <property type="entry name" value="UDP-N-ACETYLMURAMOYLALANINE--D-GLUTAMATE LIGASE"/>
    <property type="match status" value="1"/>
</dbReference>
<proteinExistence type="inferred from homology"/>
<comment type="similarity">
    <text evidence="9">Belongs to the MurCDEF family.</text>
</comment>
<dbReference type="PANTHER" id="PTHR43692">
    <property type="entry name" value="UDP-N-ACETYLMURAMOYLALANINE--D-GLUTAMATE LIGASE"/>
    <property type="match status" value="1"/>
</dbReference>
<evidence type="ECO:0000256" key="3">
    <source>
        <dbReference type="ARBA" id="ARBA00022490"/>
    </source>
</evidence>
<dbReference type="Proteomes" id="UP000619293">
    <property type="component" value="Unassembled WGS sequence"/>
</dbReference>
<evidence type="ECO:0000256" key="8">
    <source>
        <dbReference type="ARBA" id="ARBA00023306"/>
    </source>
</evidence>
<dbReference type="InterPro" id="IPR013221">
    <property type="entry name" value="Mur_ligase_cen"/>
</dbReference>
<comment type="subcellular location">
    <subcellularLocation>
        <location evidence="1 9 10">Cytoplasm</location>
    </subcellularLocation>
</comment>
<dbReference type="InterPro" id="IPR005762">
    <property type="entry name" value="MurD"/>
</dbReference>
<comment type="caution">
    <text evidence="13">The sequence shown here is derived from an EMBL/GenBank/DDBJ whole genome shotgun (WGS) entry which is preliminary data.</text>
</comment>
<protein>
    <recommendedName>
        <fullName evidence="9 10">UDP-N-acetylmuramoylalanine--D-glutamate ligase</fullName>
        <ecNumber evidence="9 10">6.3.2.9</ecNumber>
    </recommendedName>
    <alternativeName>
        <fullName evidence="9">D-glutamic acid-adding enzyme</fullName>
    </alternativeName>
    <alternativeName>
        <fullName evidence="9">UDP-N-acetylmuramoyl-L-alanyl-D-glutamate synthetase</fullName>
    </alternativeName>
</protein>
<gene>
    <name evidence="13" type="primary">murD_3</name>
    <name evidence="9" type="synonym">murD</name>
    <name evidence="13" type="ORF">Cch02nite_11050</name>
</gene>
<keyword evidence="9 10" id="KW-0133">Cell shape</keyword>
<dbReference type="GO" id="GO:0051301">
    <property type="term" value="P:cell division"/>
    <property type="evidence" value="ECO:0007669"/>
    <property type="project" value="UniProtKB-KW"/>
</dbReference>